<dbReference type="VEuPathDB" id="PlasmoDB:PVPAM_140080000"/>
<sequence>MLLCIEIESSSELKEDAINICKKFVLYFKELSSSCSTVEGLSTTSKFANFLNYWLYNQLKEKSINGDLKKTLYEKLEAKYDSFQGQHILKGAIQNKEDTNFSKFDILYQLYKKLSDVTITEDEKCLNFFQSCKEHYNKGLEKCFEQVDNNFCNALNKFKSIYEGKKTSFPETCTSNKLPTFPEIKPLNSSSDTTEETSNIFFDLIESTQKSGEHGLPKMSQKLFPNLHQVLSFHYTMPFEYEEDKIKCKMMNIMLEFFKYYNLNRGNTSVHLFVNEFFKQFYKNNKKEYEEIYTECSNKTQIDSYCSLYKACNDQIRRDLLSIKDSINKNLENIAKAYQDAISGYLYYQVTSHENEQLPFLAHSKSLNIGIGLICVIFFYSLYKYTPIGFKLRTLFTKPKKNEYDDHEVHMEHPSDSNSNFKNGRPRSRHIHIGYRSISDFFS</sequence>
<evidence type="ECO:0000256" key="2">
    <source>
        <dbReference type="SAM" id="Phobius"/>
    </source>
</evidence>
<keyword evidence="2" id="KW-1133">Transmembrane helix</keyword>
<feature type="transmembrane region" description="Helical" evidence="2">
    <location>
        <begin position="366"/>
        <end position="383"/>
    </location>
</feature>
<keyword evidence="2" id="KW-0812">Transmembrane</keyword>
<evidence type="ECO:0000256" key="1">
    <source>
        <dbReference type="SAM" id="MobiDB-lite"/>
    </source>
</evidence>
<gene>
    <name evidence="3" type="ORF">PVT01_140076600</name>
</gene>
<dbReference type="VEuPathDB" id="PlasmoDB:PVP01_1471100"/>
<dbReference type="EMBL" id="LT615252">
    <property type="protein sequence ID" value="SCO70285.1"/>
    <property type="molecule type" value="Genomic_DNA"/>
</dbReference>
<dbReference type="AlphaFoldDB" id="A0A1G4H663"/>
<dbReference type="Proteomes" id="UP000196402">
    <property type="component" value="Chromosome 14"/>
</dbReference>
<evidence type="ECO:0000313" key="4">
    <source>
        <dbReference type="Proteomes" id="UP000196402"/>
    </source>
</evidence>
<dbReference type="VEuPathDB" id="PlasmoDB:PVX_101570"/>
<evidence type="ECO:0000313" key="3">
    <source>
        <dbReference type="EMBL" id="SCO70285.1"/>
    </source>
</evidence>
<accession>A0A1G4H663</accession>
<protein>
    <submittedName>
        <fullName evidence="3">VIR protein</fullName>
    </submittedName>
</protein>
<reference evidence="3 4" key="1">
    <citation type="submission" date="2016-07" db="EMBL/GenBank/DDBJ databases">
        <authorList>
            <consortium name="Pathogen Informatics"/>
        </authorList>
    </citation>
    <scope>NUCLEOTIDE SEQUENCE [LARGE SCALE GENOMIC DNA]</scope>
</reference>
<feature type="region of interest" description="Disordered" evidence="1">
    <location>
        <begin position="408"/>
        <end position="427"/>
    </location>
</feature>
<proteinExistence type="predicted"/>
<name>A0A1G4H663_PLAVI</name>
<organism evidence="3 4">
    <name type="scientific">Plasmodium vivax</name>
    <name type="common">malaria parasite P. vivax</name>
    <dbReference type="NCBI Taxonomy" id="5855"/>
    <lineage>
        <taxon>Eukaryota</taxon>
        <taxon>Sar</taxon>
        <taxon>Alveolata</taxon>
        <taxon>Apicomplexa</taxon>
        <taxon>Aconoidasida</taxon>
        <taxon>Haemosporida</taxon>
        <taxon>Plasmodiidae</taxon>
        <taxon>Plasmodium</taxon>
        <taxon>Plasmodium (Plasmodium)</taxon>
    </lineage>
</organism>
<keyword evidence="2" id="KW-0472">Membrane</keyword>
<dbReference type="VEuPathDB" id="PlasmoDB:PVW1_140077600"/>